<evidence type="ECO:0000256" key="2">
    <source>
        <dbReference type="ARBA" id="ARBA00022801"/>
    </source>
</evidence>
<protein>
    <recommendedName>
        <fullName evidence="4">Mannosylglycerate hydrolase MGH1-like glycoside hydrolase domain-containing protein</fullName>
    </recommendedName>
</protein>
<keyword evidence="6" id="KW-1185">Reference proteome</keyword>
<accession>A0A178IAI5</accession>
<dbReference type="SUPFAM" id="SSF48208">
    <property type="entry name" value="Six-hairpin glycosidases"/>
    <property type="match status" value="1"/>
</dbReference>
<feature type="domain" description="Mannosylglycerate hydrolase MGH1-like glycoside hydrolase" evidence="4">
    <location>
        <begin position="258"/>
        <end position="588"/>
    </location>
</feature>
<dbReference type="InterPro" id="IPR054491">
    <property type="entry name" value="MGH1-like_GH"/>
</dbReference>
<evidence type="ECO:0000256" key="3">
    <source>
        <dbReference type="ARBA" id="ARBA00023295"/>
    </source>
</evidence>
<name>A0A178IAI5_9BACT</name>
<dbReference type="PANTHER" id="PTHR10412:SF11">
    <property type="entry name" value="MANNOSYL-OLIGOSACCHARIDE GLUCOSIDASE"/>
    <property type="match status" value="1"/>
</dbReference>
<reference evidence="5 6" key="1">
    <citation type="submission" date="2016-01" db="EMBL/GenBank/DDBJ databases">
        <title>High potential of lignocellulose degradation of a new Verrucomicrobia species.</title>
        <authorList>
            <person name="Wang Y."/>
            <person name="Shi Y."/>
            <person name="Qiu Z."/>
            <person name="Liu S."/>
            <person name="Yang H."/>
        </authorList>
    </citation>
    <scope>NUCLEOTIDE SEQUENCE [LARGE SCALE GENOMIC DNA]</scope>
    <source>
        <strain evidence="5 6">TSB47</strain>
    </source>
</reference>
<dbReference type="GO" id="GO:0009311">
    <property type="term" value="P:oligosaccharide metabolic process"/>
    <property type="evidence" value="ECO:0007669"/>
    <property type="project" value="InterPro"/>
</dbReference>
<dbReference type="STRING" id="1184151.AW736_25450"/>
<dbReference type="InterPro" id="IPR012341">
    <property type="entry name" value="6hp_glycosidase-like_sf"/>
</dbReference>
<keyword evidence="2" id="KW-0378">Hydrolase</keyword>
<dbReference type="PANTHER" id="PTHR10412">
    <property type="entry name" value="MANNOSYL-OLIGOSACCHARIDE GLUCOSIDASE"/>
    <property type="match status" value="1"/>
</dbReference>
<dbReference type="AlphaFoldDB" id="A0A178IAI5"/>
<dbReference type="InterPro" id="IPR008928">
    <property type="entry name" value="6-hairpin_glycosidase_sf"/>
</dbReference>
<comment type="caution">
    <text evidence="5">The sequence shown here is derived from an EMBL/GenBank/DDBJ whole genome shotgun (WGS) entry which is preliminary data.</text>
</comment>
<evidence type="ECO:0000259" key="4">
    <source>
        <dbReference type="Pfam" id="PF22422"/>
    </source>
</evidence>
<keyword evidence="3" id="KW-0326">Glycosidase</keyword>
<comment type="similarity">
    <text evidence="1">Belongs to the glycosyl hydrolase 63 family.</text>
</comment>
<evidence type="ECO:0000313" key="5">
    <source>
        <dbReference type="EMBL" id="OAM87043.1"/>
    </source>
</evidence>
<gene>
    <name evidence="5" type="ORF">AW736_25450</name>
</gene>
<dbReference type="EMBL" id="LRRQ01000189">
    <property type="protein sequence ID" value="OAM87043.1"/>
    <property type="molecule type" value="Genomic_DNA"/>
</dbReference>
<dbReference type="InterPro" id="IPR004888">
    <property type="entry name" value="Glycoside_hydrolase_63"/>
</dbReference>
<dbReference type="Proteomes" id="UP000078486">
    <property type="component" value="Unassembled WGS sequence"/>
</dbReference>
<proteinExistence type="inferred from homology"/>
<dbReference type="GO" id="GO:0004573">
    <property type="term" value="F:Glc3Man9GlcNAc2 oligosaccharide glucosidase activity"/>
    <property type="evidence" value="ECO:0007669"/>
    <property type="project" value="InterPro"/>
</dbReference>
<evidence type="ECO:0000313" key="6">
    <source>
        <dbReference type="Proteomes" id="UP000078486"/>
    </source>
</evidence>
<organism evidence="5 6">
    <name type="scientific">Termitidicoccus mucosus</name>
    <dbReference type="NCBI Taxonomy" id="1184151"/>
    <lineage>
        <taxon>Bacteria</taxon>
        <taxon>Pseudomonadati</taxon>
        <taxon>Verrucomicrobiota</taxon>
        <taxon>Opitutia</taxon>
        <taxon>Opitutales</taxon>
        <taxon>Opitutaceae</taxon>
        <taxon>Termitidicoccus</taxon>
    </lineage>
</organism>
<sequence length="631" mass="70149">MTTTRAQGWNTWDTRSVLNHVLMPEGLSLRLSFCHHGMLTMIEDTAFGPKSVGATAGVKLAESEIAARRVRVRPGPHALDGGYTALTVEMGDARISVESARVGERDLVLLIKTSHSGPRPPSMAVEGAFLWNKPGHFIMSAPRVIGARAAGFEMDIYCTEIPATEGFLARRFPSWVLGLAGDVGISTSRDRGMAEIAALVNAAREQEAASRARFGAAAERQAGARACLAWNTVYEPLYKRVITTPSRQWNVDRLGYGIFCWDSFFLGWLLALDDAELAWSCVREVFREMVDGEFVPNVVNGSGRSSLDRSQPCIGGLGVLALHELRPNGKYLREVWRPLLAWNRWWDKARKNRLGLLSPGSHPFEPRVGDLAEVLQPNTLRGAKLEGGPDNAPMWDDIPFDTATHLMALADVGLNALYILDCEALARLARELGLEAEARELDARGAAYRDALGRLWNEDAGIFQNVRTDTGEFTPRTSPTCFYPLLTGAVTGRQADAMLERHLLNEAEYWGEWVIPSVPRSDPAYPEQHYWRGRIWAPLNFLVYLGLKRAGRHEAAAELARRSTELYERNWRESGGLFENFSAVTGRGGDVELCDPMCPWTGLLVLMELFENKTVPLPSLFLDRMNRIDKN</sequence>
<dbReference type="Pfam" id="PF22422">
    <property type="entry name" value="MGH1-like_GH"/>
    <property type="match status" value="1"/>
</dbReference>
<evidence type="ECO:0000256" key="1">
    <source>
        <dbReference type="ARBA" id="ARBA00010833"/>
    </source>
</evidence>
<dbReference type="GO" id="GO:0006487">
    <property type="term" value="P:protein N-linked glycosylation"/>
    <property type="evidence" value="ECO:0007669"/>
    <property type="project" value="TreeGrafter"/>
</dbReference>
<dbReference type="Gene3D" id="1.50.10.10">
    <property type="match status" value="1"/>
</dbReference>